<proteinExistence type="predicted"/>
<dbReference type="Proteomes" id="UP000519897">
    <property type="component" value="Unassembled WGS sequence"/>
</dbReference>
<reference evidence="2 3" key="1">
    <citation type="submission" date="2020-08" db="EMBL/GenBank/DDBJ databases">
        <title>Genomic Encyclopedia of Type Strains, Phase IV (KMG-IV): sequencing the most valuable type-strain genomes for metagenomic binning, comparative biology and taxonomic classification.</title>
        <authorList>
            <person name="Goeker M."/>
        </authorList>
    </citation>
    <scope>NUCLEOTIDE SEQUENCE [LARGE SCALE GENOMIC DNA]</scope>
    <source>
        <strain evidence="2 3">DSM 29514</strain>
    </source>
</reference>
<organism evidence="2 3">
    <name type="scientific">Rhizobium rhizoryzae</name>
    <dbReference type="NCBI Taxonomy" id="451876"/>
    <lineage>
        <taxon>Bacteria</taxon>
        <taxon>Pseudomonadati</taxon>
        <taxon>Pseudomonadota</taxon>
        <taxon>Alphaproteobacteria</taxon>
        <taxon>Hyphomicrobiales</taxon>
        <taxon>Rhizobiaceae</taxon>
        <taxon>Rhizobium/Agrobacterium group</taxon>
        <taxon>Rhizobium</taxon>
    </lineage>
</organism>
<feature type="transmembrane region" description="Helical" evidence="1">
    <location>
        <begin position="68"/>
        <end position="86"/>
    </location>
</feature>
<dbReference type="AlphaFoldDB" id="A0A7W6LC94"/>
<keyword evidence="1" id="KW-0812">Transmembrane</keyword>
<accession>A0A7W6LC94</accession>
<evidence type="ECO:0000313" key="2">
    <source>
        <dbReference type="EMBL" id="MBB4141714.1"/>
    </source>
</evidence>
<feature type="transmembrane region" description="Helical" evidence="1">
    <location>
        <begin position="107"/>
        <end position="125"/>
    </location>
</feature>
<keyword evidence="1" id="KW-0472">Membrane</keyword>
<evidence type="ECO:0000256" key="1">
    <source>
        <dbReference type="SAM" id="Phobius"/>
    </source>
</evidence>
<protein>
    <submittedName>
        <fullName evidence="2">Putative membrane protein</fullName>
    </submittedName>
</protein>
<feature type="transmembrane region" description="Helical" evidence="1">
    <location>
        <begin position="137"/>
        <end position="155"/>
    </location>
</feature>
<dbReference type="EMBL" id="JACIEC010000001">
    <property type="protein sequence ID" value="MBB4141714.1"/>
    <property type="molecule type" value="Genomic_DNA"/>
</dbReference>
<keyword evidence="1" id="KW-1133">Transmembrane helix</keyword>
<dbReference type="RefSeq" id="WP_165135302.1">
    <property type="nucleotide sequence ID" value="NZ_CP049250.1"/>
</dbReference>
<comment type="caution">
    <text evidence="2">The sequence shown here is derived from an EMBL/GenBank/DDBJ whole genome shotgun (WGS) entry which is preliminary data.</text>
</comment>
<feature type="transmembrane region" description="Helical" evidence="1">
    <location>
        <begin position="12"/>
        <end position="31"/>
    </location>
</feature>
<keyword evidence="3" id="KW-1185">Reference proteome</keyword>
<gene>
    <name evidence="2" type="ORF">GGQ72_000213</name>
</gene>
<dbReference type="InterPro" id="IPR018750">
    <property type="entry name" value="DUF2306_membrane"/>
</dbReference>
<sequence>MMLAPLLEAPLAVQIHVAAVLPAAVLGAFLLIWKGRGTSLHRLFGKIWLFLMLATAGSSFFIHSLDMIWGFSPIHLLSIMVIVSSWRVYRTARAGNIRAHTATVRQLYFWGIVVAGGFTLVPHRMMHAVVVRDSSSTQLALLIFVVAVPLLAFYLQQNRKIRAVAAVDPIRATHHSS</sequence>
<name>A0A7W6LC94_9HYPH</name>
<feature type="transmembrane region" description="Helical" evidence="1">
    <location>
        <begin position="43"/>
        <end position="62"/>
    </location>
</feature>
<dbReference type="Pfam" id="PF10067">
    <property type="entry name" value="DUF2306"/>
    <property type="match status" value="1"/>
</dbReference>
<evidence type="ECO:0000313" key="3">
    <source>
        <dbReference type="Proteomes" id="UP000519897"/>
    </source>
</evidence>